<dbReference type="InterPro" id="IPR029063">
    <property type="entry name" value="SAM-dependent_MTases_sf"/>
</dbReference>
<dbReference type="GO" id="GO:0032259">
    <property type="term" value="P:methylation"/>
    <property type="evidence" value="ECO:0007669"/>
    <property type="project" value="InterPro"/>
</dbReference>
<proteinExistence type="predicted"/>
<dbReference type="SUPFAM" id="SSF53335">
    <property type="entry name" value="S-adenosyl-L-methionine-dependent methyltransferases"/>
    <property type="match status" value="1"/>
</dbReference>
<dbReference type="InterPro" id="IPR002052">
    <property type="entry name" value="DNA_methylase_N6_adenine_CS"/>
</dbReference>
<gene>
    <name evidence="1" type="ORF">LCGC14_1449850</name>
</gene>
<evidence type="ECO:0000313" key="1">
    <source>
        <dbReference type="EMBL" id="KKM69535.1"/>
    </source>
</evidence>
<dbReference type="EMBL" id="LAZR01009972">
    <property type="protein sequence ID" value="KKM69535.1"/>
    <property type="molecule type" value="Genomic_DNA"/>
</dbReference>
<organism evidence="1">
    <name type="scientific">marine sediment metagenome</name>
    <dbReference type="NCBI Taxonomy" id="412755"/>
    <lineage>
        <taxon>unclassified sequences</taxon>
        <taxon>metagenomes</taxon>
        <taxon>ecological metagenomes</taxon>
    </lineage>
</organism>
<dbReference type="GO" id="GO:0003676">
    <property type="term" value="F:nucleic acid binding"/>
    <property type="evidence" value="ECO:0007669"/>
    <property type="project" value="InterPro"/>
</dbReference>
<dbReference type="PROSITE" id="PS00092">
    <property type="entry name" value="N6_MTASE"/>
    <property type="match status" value="1"/>
</dbReference>
<comment type="caution">
    <text evidence="1">The sequence shown here is derived from an EMBL/GenBank/DDBJ whole genome shotgun (WGS) entry which is preliminary data.</text>
</comment>
<name>A0A0F9LYR9_9ZZZZ</name>
<dbReference type="GO" id="GO:0008168">
    <property type="term" value="F:methyltransferase activity"/>
    <property type="evidence" value="ECO:0007669"/>
    <property type="project" value="InterPro"/>
</dbReference>
<dbReference type="AlphaFoldDB" id="A0A0F9LYR9"/>
<sequence length="127" mass="14290">MKSKVIFKTKRVVVIHGDSVPLISMLRKKKVTAIISDPPYGVGHDFRKHDKATQSDRSKKWSGGSYEHDFGLIQNDNKPFDPTPWIDFDKVVLFGANNYCAQLPQSNGWIIWDKTGGGRSIIKGMLS</sequence>
<accession>A0A0F9LYR9</accession>
<protein>
    <recommendedName>
        <fullName evidence="2">DNA methylase N-4/N-6 domain-containing protein</fullName>
    </recommendedName>
</protein>
<evidence type="ECO:0008006" key="2">
    <source>
        <dbReference type="Google" id="ProtNLM"/>
    </source>
</evidence>
<dbReference type="Gene3D" id="3.40.50.150">
    <property type="entry name" value="Vaccinia Virus protein VP39"/>
    <property type="match status" value="1"/>
</dbReference>
<reference evidence="1" key="1">
    <citation type="journal article" date="2015" name="Nature">
        <title>Complex archaea that bridge the gap between prokaryotes and eukaryotes.</title>
        <authorList>
            <person name="Spang A."/>
            <person name="Saw J.H."/>
            <person name="Jorgensen S.L."/>
            <person name="Zaremba-Niedzwiedzka K."/>
            <person name="Martijn J."/>
            <person name="Lind A.E."/>
            <person name="van Eijk R."/>
            <person name="Schleper C."/>
            <person name="Guy L."/>
            <person name="Ettema T.J."/>
        </authorList>
    </citation>
    <scope>NUCLEOTIDE SEQUENCE</scope>
</reference>